<evidence type="ECO:0000256" key="1">
    <source>
        <dbReference type="SAM" id="Phobius"/>
    </source>
</evidence>
<dbReference type="Proteomes" id="UP000290657">
    <property type="component" value="Unassembled WGS sequence"/>
</dbReference>
<name>A0A4Q0XNX9_9BACT</name>
<comment type="caution">
    <text evidence="2">The sequence shown here is derived from an EMBL/GenBank/DDBJ whole genome shotgun (WGS) entry which is preliminary data.</text>
</comment>
<dbReference type="AlphaFoldDB" id="A0A4Q0XNX9"/>
<feature type="transmembrane region" description="Helical" evidence="1">
    <location>
        <begin position="37"/>
        <end position="54"/>
    </location>
</feature>
<protein>
    <submittedName>
        <fullName evidence="2">Uncharacterized protein</fullName>
    </submittedName>
</protein>
<dbReference type="EMBL" id="PDKN01000010">
    <property type="protein sequence ID" value="RXJ54463.1"/>
    <property type="molecule type" value="Genomic_DNA"/>
</dbReference>
<reference evidence="2 3" key="1">
    <citation type="submission" date="2017-10" db="EMBL/GenBank/DDBJ databases">
        <title>Genomics of the genus Arcobacter.</title>
        <authorList>
            <person name="Perez-Cataluna A."/>
            <person name="Figueras M.J."/>
        </authorList>
    </citation>
    <scope>NUCLEOTIDE SEQUENCE [LARGE SCALE GENOMIC DNA]</scope>
    <source>
        <strain evidence="2 3">CECT 8987</strain>
    </source>
</reference>
<sequence>MSLKDNVDFVKKELDSEEKFIESFVKVERFYKKYKKALIAAVAVIVVGSIGYTINNSIQASNKAKANLAFNKILNDVNDQEALATLKSSNDKLYNVALYLQAKEGNKNIQVNERYLKYLLEYEEALKNSDVEKLNSLAMQKDFLLKEFALFNKALILTEQGKFEDARQTLKMIKQDSKVSDLVALLNHYLLTK</sequence>
<evidence type="ECO:0000313" key="3">
    <source>
        <dbReference type="Proteomes" id="UP000290657"/>
    </source>
</evidence>
<evidence type="ECO:0000313" key="2">
    <source>
        <dbReference type="EMBL" id="RXJ54463.1"/>
    </source>
</evidence>
<dbReference type="OrthoDB" id="5334020at2"/>
<proteinExistence type="predicted"/>
<keyword evidence="3" id="KW-1185">Reference proteome</keyword>
<accession>A0A4Q0XNX9</accession>
<keyword evidence="1" id="KW-0472">Membrane</keyword>
<keyword evidence="1" id="KW-0812">Transmembrane</keyword>
<dbReference type="RefSeq" id="WP_128997053.1">
    <property type="nucleotide sequence ID" value="NZ_PDKN01000010.1"/>
</dbReference>
<gene>
    <name evidence="2" type="ORF">CRV04_11770</name>
</gene>
<keyword evidence="1" id="KW-1133">Transmembrane helix</keyword>
<organism evidence="2 3">
    <name type="scientific">Candidatus Marinarcus aquaticus</name>
    <dbReference type="NCBI Taxonomy" id="2044504"/>
    <lineage>
        <taxon>Bacteria</taxon>
        <taxon>Pseudomonadati</taxon>
        <taxon>Campylobacterota</taxon>
        <taxon>Epsilonproteobacteria</taxon>
        <taxon>Campylobacterales</taxon>
        <taxon>Arcobacteraceae</taxon>
        <taxon>Candidatus Marinarcus</taxon>
    </lineage>
</organism>